<feature type="compositionally biased region" description="Pro residues" evidence="1">
    <location>
        <begin position="22"/>
        <end position="46"/>
    </location>
</feature>
<evidence type="ECO:0000256" key="1">
    <source>
        <dbReference type="SAM" id="MobiDB-lite"/>
    </source>
</evidence>
<organism evidence="2">
    <name type="scientific">Eutreptiella gymnastica</name>
    <dbReference type="NCBI Taxonomy" id="73025"/>
    <lineage>
        <taxon>Eukaryota</taxon>
        <taxon>Discoba</taxon>
        <taxon>Euglenozoa</taxon>
        <taxon>Euglenida</taxon>
        <taxon>Spirocuta</taxon>
        <taxon>Euglenophyceae</taxon>
        <taxon>Eutreptiales</taxon>
        <taxon>Eutreptiaceae</taxon>
        <taxon>Eutreptiella</taxon>
    </lineage>
</organism>
<dbReference type="InterPro" id="IPR029063">
    <property type="entry name" value="SAM-dependent_MTases_sf"/>
</dbReference>
<gene>
    <name evidence="2" type="ORF">EGYM00163_LOCUS17084</name>
</gene>
<dbReference type="PANTHER" id="PTHR36362">
    <property type="entry name" value="DNA-DIRECTED RNA POLYMERASE SUBUNIT BETA"/>
    <property type="match status" value="1"/>
</dbReference>
<name>A0A7S4CTI1_9EUGL</name>
<dbReference type="SUPFAM" id="SSF53335">
    <property type="entry name" value="S-adenosyl-L-methionine-dependent methyltransferases"/>
    <property type="match status" value="1"/>
</dbReference>
<accession>A0A7S4CTI1</accession>
<protein>
    <submittedName>
        <fullName evidence="2">Uncharacterized protein</fullName>
    </submittedName>
</protein>
<evidence type="ECO:0000313" key="2">
    <source>
        <dbReference type="EMBL" id="CAE0805958.1"/>
    </source>
</evidence>
<sequence>MAQVAKTVANVQFAAARAQAEAPPPLRVPAPPAHAGAPPPVRPTRPPESLIDFEDVPWHLLSNDSEKATGGWTQPGTNSVAPKTIYKKTTSLPEVIARLDFSEITRQTGWTKDMFVQQLKLLLQCNGMPSQKQSWIEKLMHEFIHRNHAKKADVTPEVASELMQRETCSKLSTNNPEREELLEYFSEFIKLYTDFGHRPIEFNPLGQRLTHSFATWFHVKRMQPKYIIESGVHKGHTTWLMRQAAPNAKMIMLDPVADLIRHWDTKEDTIYYTGPKGFRPPSTARGVDIRPWIDFRQVDWSFISDEDKATSTIILMDDHQDEWVRVRHIHELGFKKAMFDDNWFVHQGDNFSIKQLCDATAGTLFPGQNKDKVLHTNNFSMSNKWVALEQHQSDRKQFLSMTKSYFEMPPVLWYPNLILYTQFRTHFHKDDPENAALVYITGAMVQPPLIQTQDEFERFGMSVLPLREFWYYMNHCFIELR</sequence>
<dbReference type="EMBL" id="HBJA01048390">
    <property type="protein sequence ID" value="CAE0805958.1"/>
    <property type="molecule type" value="Transcribed_RNA"/>
</dbReference>
<reference evidence="2" key="1">
    <citation type="submission" date="2021-01" db="EMBL/GenBank/DDBJ databases">
        <authorList>
            <person name="Corre E."/>
            <person name="Pelletier E."/>
            <person name="Niang G."/>
            <person name="Scheremetjew M."/>
            <person name="Finn R."/>
            <person name="Kale V."/>
            <person name="Holt S."/>
            <person name="Cochrane G."/>
            <person name="Meng A."/>
            <person name="Brown T."/>
            <person name="Cohen L."/>
        </authorList>
    </citation>
    <scope>NUCLEOTIDE SEQUENCE</scope>
    <source>
        <strain evidence="2">CCMP1594</strain>
    </source>
</reference>
<feature type="region of interest" description="Disordered" evidence="1">
    <location>
        <begin position="16"/>
        <end position="49"/>
    </location>
</feature>
<dbReference type="GO" id="GO:0012505">
    <property type="term" value="C:endomembrane system"/>
    <property type="evidence" value="ECO:0007669"/>
    <property type="project" value="TreeGrafter"/>
</dbReference>
<dbReference type="PANTHER" id="PTHR36362:SF1">
    <property type="entry name" value="DNA-DIRECTED RNA POLYMERASE SUBUNIT BETA"/>
    <property type="match status" value="1"/>
</dbReference>
<dbReference type="AlphaFoldDB" id="A0A7S4CTI1"/>
<proteinExistence type="predicted"/>